<keyword evidence="6" id="KW-0677">Repeat</keyword>
<evidence type="ECO:0000256" key="13">
    <source>
        <dbReference type="SAM" id="SignalP"/>
    </source>
</evidence>
<keyword evidence="3" id="KW-0813">Transport</keyword>
<evidence type="ECO:0000256" key="4">
    <source>
        <dbReference type="ARBA" id="ARBA00022692"/>
    </source>
</evidence>
<dbReference type="CDD" id="cd00030">
    <property type="entry name" value="C2"/>
    <property type="match status" value="1"/>
</dbReference>
<keyword evidence="9" id="KW-0445">Lipid transport</keyword>
<dbReference type="InterPro" id="IPR000008">
    <property type="entry name" value="C2_dom"/>
</dbReference>
<dbReference type="InterPro" id="IPR039010">
    <property type="entry name" value="Synaptotagmin_SMP"/>
</dbReference>
<evidence type="ECO:0000256" key="2">
    <source>
        <dbReference type="ARBA" id="ARBA00006996"/>
    </source>
</evidence>
<dbReference type="PROSITE" id="PS51257">
    <property type="entry name" value="PROKAR_LIPOPROTEIN"/>
    <property type="match status" value="1"/>
</dbReference>
<dbReference type="AlphaFoldDB" id="I0ZAT2"/>
<comment type="subcellular location">
    <subcellularLocation>
        <location evidence="1">Membrane</location>
        <topology evidence="1">Single-pass membrane protein</topology>
    </subcellularLocation>
</comment>
<keyword evidence="5" id="KW-0479">Metal-binding</keyword>
<evidence type="ECO:0000313" key="16">
    <source>
        <dbReference type="EMBL" id="EIE27751.1"/>
    </source>
</evidence>
<dbReference type="EMBL" id="AGSI01000001">
    <property type="protein sequence ID" value="EIE27751.1"/>
    <property type="molecule type" value="Genomic_DNA"/>
</dbReference>
<feature type="chain" id="PRO_5003637061" description="Plant synaptotagmin" evidence="13">
    <location>
        <begin position="23"/>
        <end position="717"/>
    </location>
</feature>
<dbReference type="eggNOG" id="KOG1012">
    <property type="taxonomic scope" value="Eukaryota"/>
</dbReference>
<dbReference type="RefSeq" id="XP_005652295.1">
    <property type="nucleotide sequence ID" value="XM_005652238.1"/>
</dbReference>
<comment type="caution">
    <text evidence="16">The sequence shown here is derived from an EMBL/GenBank/DDBJ whole genome shotgun (WGS) entry which is preliminary data.</text>
</comment>
<evidence type="ECO:0000256" key="6">
    <source>
        <dbReference type="ARBA" id="ARBA00022737"/>
    </source>
</evidence>
<keyword evidence="13" id="KW-0732">Signal</keyword>
<evidence type="ECO:0000256" key="9">
    <source>
        <dbReference type="ARBA" id="ARBA00023055"/>
    </source>
</evidence>
<keyword evidence="17" id="KW-1185">Reference proteome</keyword>
<dbReference type="GO" id="GO:0005783">
    <property type="term" value="C:endoplasmic reticulum"/>
    <property type="evidence" value="ECO:0007669"/>
    <property type="project" value="TreeGrafter"/>
</dbReference>
<dbReference type="InterPro" id="IPR031468">
    <property type="entry name" value="SMP_LBD"/>
</dbReference>
<dbReference type="CDD" id="cd21677">
    <property type="entry name" value="SMP_SYT"/>
    <property type="match status" value="1"/>
</dbReference>
<proteinExistence type="inferred from homology"/>
<feature type="domain" description="C2" evidence="14">
    <location>
        <begin position="375"/>
        <end position="492"/>
    </location>
</feature>
<dbReference type="InterPro" id="IPR045050">
    <property type="entry name" value="Synaptotagmin_plant"/>
</dbReference>
<evidence type="ECO:0000256" key="3">
    <source>
        <dbReference type="ARBA" id="ARBA00022448"/>
    </source>
</evidence>
<evidence type="ECO:0008006" key="18">
    <source>
        <dbReference type="Google" id="ProtNLM"/>
    </source>
</evidence>
<accession>I0ZAT2</accession>
<dbReference type="Pfam" id="PF17047">
    <property type="entry name" value="SMP_LBD"/>
    <property type="match status" value="1"/>
</dbReference>
<dbReference type="PROSITE" id="PS51847">
    <property type="entry name" value="SMP"/>
    <property type="match status" value="1"/>
</dbReference>
<organism evidence="16 17">
    <name type="scientific">Coccomyxa subellipsoidea (strain C-169)</name>
    <name type="common">Green microalga</name>
    <dbReference type="NCBI Taxonomy" id="574566"/>
    <lineage>
        <taxon>Eukaryota</taxon>
        <taxon>Viridiplantae</taxon>
        <taxon>Chlorophyta</taxon>
        <taxon>core chlorophytes</taxon>
        <taxon>Trebouxiophyceae</taxon>
        <taxon>Trebouxiophyceae incertae sedis</taxon>
        <taxon>Coccomyxaceae</taxon>
        <taxon>Coccomyxa</taxon>
        <taxon>Coccomyxa subellipsoidea</taxon>
    </lineage>
</organism>
<keyword evidence="10" id="KW-0446">Lipid-binding</keyword>
<comment type="similarity">
    <text evidence="2">Belongs to the synaptotagmin family.</text>
</comment>
<feature type="signal peptide" evidence="13">
    <location>
        <begin position="1"/>
        <end position="22"/>
    </location>
</feature>
<dbReference type="OrthoDB" id="67700at2759"/>
<evidence type="ECO:0000256" key="12">
    <source>
        <dbReference type="SAM" id="Phobius"/>
    </source>
</evidence>
<feature type="domain" description="SMP-LTD" evidence="15">
    <location>
        <begin position="131"/>
        <end position="332"/>
    </location>
</feature>
<dbReference type="Proteomes" id="UP000007264">
    <property type="component" value="Unassembled WGS sequence"/>
</dbReference>
<dbReference type="GO" id="GO:0016020">
    <property type="term" value="C:membrane"/>
    <property type="evidence" value="ECO:0007669"/>
    <property type="project" value="UniProtKB-SubCell"/>
</dbReference>
<evidence type="ECO:0000313" key="17">
    <source>
        <dbReference type="Proteomes" id="UP000007264"/>
    </source>
</evidence>
<dbReference type="GO" id="GO:0006869">
    <property type="term" value="P:lipid transport"/>
    <property type="evidence" value="ECO:0007669"/>
    <property type="project" value="UniProtKB-KW"/>
</dbReference>
<sequence length="717" mass="81611">MRHLQVIWLQLLLLAACTQVLAWGTINGSNGTDDGHDGLRLPDEEVARLASALGQRSSFGAPRKGFSYFDFFLGIIVAWGVAAFLQYRFNFRLLNRKQKTEAIQALKDMDVHTLRHVLGNANLPSWINFPDFERVNWVNMVFSQLWPNLSAYFTKQAHPQLDPLLKQSKPAWIESIKLIKFDLGEKAPHISGVKVYRAENQAVDEVIIECDFMWAGQQDVQILVKPVPRFVSKVLIGVGKLISNLIRLKVSMMRLIVNGRLRITLTPLLNDMPIVGAIQVSLVEMPDFSFDLEVLGGDITLLPGLEAWLNSFIRASVLRPYVLPDKYVVQLMEGAMGFETPKGIVFVKLLEAEHVPKMDMLSKSDPYVKPYTLPDRYTYEIVPGSGMQKPRALLTVRLIEAEHVPRTDWLSKTDAFVKLGVRSSRMARSQVIDNNLNPKWDEEFKLLVHEPEHQALRVELYDYDAMDADDLIGEAKIDVKELEDQQERDLWLDIKAIEPEKGSHKGIGGKVRQVKDVSKEAVDATRRKLGRNKHDKTCRVHIKVTYYEFRKEEVEAAMEGSQHGPGGPQHMPSQIQNKEAFNMLMGGVLYVRGRKAHNLSHKPWYKGGFLKSTATLKVKVAGHTKKSVRAPGSEPLFDDTLEFILGADEIAEPERKSITVEVWDYKMVNHFRGVAQVPLKDVLDKHRIRDTFRLKGVDHGEIELELQWFRVLDIQPR</sequence>
<evidence type="ECO:0000256" key="5">
    <source>
        <dbReference type="ARBA" id="ARBA00022723"/>
    </source>
</evidence>
<evidence type="ECO:0000256" key="7">
    <source>
        <dbReference type="ARBA" id="ARBA00022837"/>
    </source>
</evidence>
<keyword evidence="4 12" id="KW-0812">Transmembrane</keyword>
<evidence type="ECO:0000259" key="14">
    <source>
        <dbReference type="PROSITE" id="PS50004"/>
    </source>
</evidence>
<gene>
    <name evidence="16" type="ORF">COCSUDRAFT_45975</name>
</gene>
<evidence type="ECO:0000256" key="10">
    <source>
        <dbReference type="ARBA" id="ARBA00023121"/>
    </source>
</evidence>
<reference evidence="16 17" key="1">
    <citation type="journal article" date="2012" name="Genome Biol.">
        <title>The genome of the polar eukaryotic microalga coccomyxa subellipsoidea reveals traits of cold adaptation.</title>
        <authorList>
            <person name="Blanc G."/>
            <person name="Agarkova I."/>
            <person name="Grimwood J."/>
            <person name="Kuo A."/>
            <person name="Brueggeman A."/>
            <person name="Dunigan D."/>
            <person name="Gurnon J."/>
            <person name="Ladunga I."/>
            <person name="Lindquist E."/>
            <person name="Lucas S."/>
            <person name="Pangilinan J."/>
            <person name="Proschold T."/>
            <person name="Salamov A."/>
            <person name="Schmutz J."/>
            <person name="Weeks D."/>
            <person name="Yamada T."/>
            <person name="Claverie J.M."/>
            <person name="Grigoriev I."/>
            <person name="Van Etten J."/>
            <person name="Lomsadze A."/>
            <person name="Borodovsky M."/>
        </authorList>
    </citation>
    <scope>NUCLEOTIDE SEQUENCE [LARGE SCALE GENOMIC DNA]</scope>
    <source>
        <strain evidence="16 17">C-169</strain>
    </source>
</reference>
<dbReference type="GO" id="GO:0046872">
    <property type="term" value="F:metal ion binding"/>
    <property type="evidence" value="ECO:0007669"/>
    <property type="project" value="UniProtKB-KW"/>
</dbReference>
<keyword evidence="11 12" id="KW-0472">Membrane</keyword>
<keyword evidence="7" id="KW-0106">Calcium</keyword>
<dbReference type="GeneID" id="17045766"/>
<evidence type="ECO:0000256" key="8">
    <source>
        <dbReference type="ARBA" id="ARBA00022989"/>
    </source>
</evidence>
<protein>
    <recommendedName>
        <fullName evidence="18">Plant synaptotagmin</fullName>
    </recommendedName>
</protein>
<dbReference type="Gene3D" id="2.60.40.150">
    <property type="entry name" value="C2 domain"/>
    <property type="match status" value="2"/>
</dbReference>
<dbReference type="SMART" id="SM00239">
    <property type="entry name" value="C2"/>
    <property type="match status" value="2"/>
</dbReference>
<evidence type="ECO:0000259" key="15">
    <source>
        <dbReference type="PROSITE" id="PS51847"/>
    </source>
</evidence>
<dbReference type="PANTHER" id="PTHR10774">
    <property type="entry name" value="EXTENDED SYNAPTOTAGMIN-RELATED"/>
    <property type="match status" value="1"/>
</dbReference>
<keyword evidence="8 12" id="KW-1133">Transmembrane helix</keyword>
<dbReference type="Pfam" id="PF00168">
    <property type="entry name" value="C2"/>
    <property type="match status" value="3"/>
</dbReference>
<feature type="domain" description="C2" evidence="14">
    <location>
        <begin position="567"/>
        <end position="692"/>
    </location>
</feature>
<name>I0ZAT2_COCSC</name>
<dbReference type="PANTHER" id="PTHR10774:SF190">
    <property type="entry name" value="C2 CALCIUM_LIPID-BINDING ENDONUCLEASE_EXONUCLEASE_PHOSPHATASE-RELATED"/>
    <property type="match status" value="1"/>
</dbReference>
<dbReference type="GO" id="GO:0008289">
    <property type="term" value="F:lipid binding"/>
    <property type="evidence" value="ECO:0007669"/>
    <property type="project" value="UniProtKB-KW"/>
</dbReference>
<feature type="transmembrane region" description="Helical" evidence="12">
    <location>
        <begin position="66"/>
        <end position="87"/>
    </location>
</feature>
<dbReference type="InterPro" id="IPR035892">
    <property type="entry name" value="C2_domain_sf"/>
</dbReference>
<dbReference type="SUPFAM" id="SSF49562">
    <property type="entry name" value="C2 domain (Calcium/lipid-binding domain, CaLB)"/>
    <property type="match status" value="3"/>
</dbReference>
<dbReference type="KEGG" id="csl:COCSUDRAFT_45975"/>
<evidence type="ECO:0000256" key="1">
    <source>
        <dbReference type="ARBA" id="ARBA00004167"/>
    </source>
</evidence>
<evidence type="ECO:0000256" key="11">
    <source>
        <dbReference type="ARBA" id="ARBA00023136"/>
    </source>
</evidence>
<dbReference type="PROSITE" id="PS50004">
    <property type="entry name" value="C2"/>
    <property type="match status" value="2"/>
</dbReference>